<dbReference type="GO" id="GO:0005829">
    <property type="term" value="C:cytosol"/>
    <property type="evidence" value="ECO:0007669"/>
    <property type="project" value="TreeGrafter"/>
</dbReference>
<comment type="function">
    <text evidence="3">Nucleotide-binding protein.</text>
</comment>
<evidence type="ECO:0000256" key="2">
    <source>
        <dbReference type="ARBA" id="ARBA00093450"/>
    </source>
</evidence>
<dbReference type="InterPro" id="IPR007551">
    <property type="entry name" value="YajQ/Smlt4090-like"/>
</dbReference>
<keyword evidence="1 3" id="KW-0547">Nucleotide-binding</keyword>
<dbReference type="InterPro" id="IPR035571">
    <property type="entry name" value="UPF0234-like_C"/>
</dbReference>
<evidence type="ECO:0000313" key="4">
    <source>
        <dbReference type="EMBL" id="SNT72495.1"/>
    </source>
</evidence>
<dbReference type="CDD" id="cd11740">
    <property type="entry name" value="YajQ_like"/>
    <property type="match status" value="1"/>
</dbReference>
<evidence type="ECO:0000256" key="3">
    <source>
        <dbReference type="HAMAP-Rule" id="MF_00632"/>
    </source>
</evidence>
<comment type="similarity">
    <text evidence="2 3">Belongs to the YajQ family.</text>
</comment>
<dbReference type="RefSeq" id="WP_089411976.1">
    <property type="nucleotide sequence ID" value="NZ_FZQA01000002.1"/>
</dbReference>
<dbReference type="Gene3D" id="3.30.70.860">
    <property type="match status" value="1"/>
</dbReference>
<reference evidence="4 5" key="1">
    <citation type="submission" date="2017-07" db="EMBL/GenBank/DDBJ databases">
        <authorList>
            <person name="Sun Z.S."/>
            <person name="Albrecht U."/>
            <person name="Echele G."/>
            <person name="Lee C.C."/>
        </authorList>
    </citation>
    <scope>NUCLEOTIDE SEQUENCE [LARGE SCALE GENOMIC DNA]</scope>
    <source>
        <strain evidence="4 5">CGMCC 1.12710</strain>
    </source>
</reference>
<protein>
    <recommendedName>
        <fullName evidence="3">Nucleotide-binding protein SAMN06297382_1542</fullName>
    </recommendedName>
</protein>
<sequence length="161" mass="17990">MPSFDIVSEINLAEADNAVQNVMREIATRYDFKGSKSKVEFADGVVTIHADDDLKLKQLREILQGHMQKRGIEPGSLDYQKPEPAAGQAVRQTVRLKQGINKELAKKIVKAIKDEKFKTQVAIQGEALRVSGKKKDDLQAVIAFVKGLGVEQPLQFKNFRD</sequence>
<dbReference type="AlphaFoldDB" id="A0A239PQE3"/>
<dbReference type="EMBL" id="FZQA01000002">
    <property type="protein sequence ID" value="SNT72495.1"/>
    <property type="molecule type" value="Genomic_DNA"/>
</dbReference>
<name>A0A239PQE3_9PROT</name>
<dbReference type="NCBIfam" id="NF003819">
    <property type="entry name" value="PRK05412.1"/>
    <property type="match status" value="1"/>
</dbReference>
<evidence type="ECO:0000256" key="1">
    <source>
        <dbReference type="ARBA" id="ARBA00022741"/>
    </source>
</evidence>
<accession>A0A239PQE3</accession>
<dbReference type="HAMAP" id="MF_00632">
    <property type="entry name" value="UPF0234"/>
    <property type="match status" value="1"/>
</dbReference>
<dbReference type="Gene3D" id="3.30.70.990">
    <property type="entry name" value="YajQ-like, domain 2"/>
    <property type="match status" value="1"/>
</dbReference>
<gene>
    <name evidence="4" type="ORF">SAMN06297382_1542</name>
</gene>
<evidence type="ECO:0000313" key="5">
    <source>
        <dbReference type="Proteomes" id="UP000198346"/>
    </source>
</evidence>
<dbReference type="InterPro" id="IPR036183">
    <property type="entry name" value="YajQ-like_sf"/>
</dbReference>
<proteinExistence type="inferred from homology"/>
<dbReference type="SUPFAM" id="SSF89963">
    <property type="entry name" value="YajQ-like"/>
    <property type="match status" value="2"/>
</dbReference>
<dbReference type="PANTHER" id="PTHR30476">
    <property type="entry name" value="UPF0234 PROTEIN YAJQ"/>
    <property type="match status" value="1"/>
</dbReference>
<dbReference type="Proteomes" id="UP000198346">
    <property type="component" value="Unassembled WGS sequence"/>
</dbReference>
<dbReference type="PANTHER" id="PTHR30476:SF0">
    <property type="entry name" value="UPF0234 PROTEIN YAJQ"/>
    <property type="match status" value="1"/>
</dbReference>
<dbReference type="GO" id="GO:0000166">
    <property type="term" value="F:nucleotide binding"/>
    <property type="evidence" value="ECO:0007669"/>
    <property type="project" value="UniProtKB-UniRule"/>
</dbReference>
<organism evidence="4 5">
    <name type="scientific">Amphiplicatus metriothermophilus</name>
    <dbReference type="NCBI Taxonomy" id="1519374"/>
    <lineage>
        <taxon>Bacteria</taxon>
        <taxon>Pseudomonadati</taxon>
        <taxon>Pseudomonadota</taxon>
        <taxon>Alphaproteobacteria</taxon>
        <taxon>Parvularculales</taxon>
        <taxon>Parvularculaceae</taxon>
        <taxon>Amphiplicatus</taxon>
    </lineage>
</organism>
<dbReference type="OrthoDB" id="9801447at2"/>
<dbReference type="Pfam" id="PF04461">
    <property type="entry name" value="YajQ"/>
    <property type="match status" value="1"/>
</dbReference>
<dbReference type="InterPro" id="IPR035570">
    <property type="entry name" value="UPF0234_N"/>
</dbReference>
<keyword evidence="5" id="KW-1185">Reference proteome</keyword>